<dbReference type="SMART" id="SM00382">
    <property type="entry name" value="AAA"/>
    <property type="match status" value="2"/>
</dbReference>
<keyword evidence="3 10" id="KW-0762">Sugar transport</keyword>
<dbReference type="AlphaFoldDB" id="A0A7W4VX72"/>
<evidence type="ECO:0000256" key="7">
    <source>
        <dbReference type="ARBA" id="ARBA00022967"/>
    </source>
</evidence>
<evidence type="ECO:0000313" key="11">
    <source>
        <dbReference type="Proteomes" id="UP000589626"/>
    </source>
</evidence>
<keyword evidence="4" id="KW-0677">Repeat</keyword>
<keyword evidence="6" id="KW-0067">ATP-binding</keyword>
<keyword evidence="2" id="KW-1003">Cell membrane</keyword>
<dbReference type="Proteomes" id="UP000589626">
    <property type="component" value="Unassembled WGS sequence"/>
</dbReference>
<evidence type="ECO:0000256" key="2">
    <source>
        <dbReference type="ARBA" id="ARBA00022475"/>
    </source>
</evidence>
<dbReference type="InterPro" id="IPR027417">
    <property type="entry name" value="P-loop_NTPase"/>
</dbReference>
<evidence type="ECO:0000256" key="8">
    <source>
        <dbReference type="ARBA" id="ARBA00023136"/>
    </source>
</evidence>
<keyword evidence="11" id="KW-1185">Reference proteome</keyword>
<dbReference type="InterPro" id="IPR003593">
    <property type="entry name" value="AAA+_ATPase"/>
</dbReference>
<feature type="domain" description="ABC transporter" evidence="9">
    <location>
        <begin position="7"/>
        <end position="242"/>
    </location>
</feature>
<dbReference type="SUPFAM" id="SSF52540">
    <property type="entry name" value="P-loop containing nucleoside triphosphate hydrolases"/>
    <property type="match status" value="2"/>
</dbReference>
<evidence type="ECO:0000313" key="10">
    <source>
        <dbReference type="EMBL" id="MBB3043153.1"/>
    </source>
</evidence>
<proteinExistence type="predicted"/>
<accession>A0A7W4VX72</accession>
<dbReference type="InterPro" id="IPR003439">
    <property type="entry name" value="ABC_transporter-like_ATP-bd"/>
</dbReference>
<name>A0A7W4VX72_9ACTN</name>
<evidence type="ECO:0000256" key="1">
    <source>
        <dbReference type="ARBA" id="ARBA00022448"/>
    </source>
</evidence>
<comment type="caution">
    <text evidence="10">The sequence shown here is derived from an EMBL/GenBank/DDBJ whole genome shotgun (WGS) entry which is preliminary data.</text>
</comment>
<dbReference type="Pfam" id="PF00005">
    <property type="entry name" value="ABC_tran"/>
    <property type="match status" value="2"/>
</dbReference>
<reference evidence="10 11" key="1">
    <citation type="submission" date="2020-08" db="EMBL/GenBank/DDBJ databases">
        <title>Sequencing the genomes of 1000 actinobacteria strains.</title>
        <authorList>
            <person name="Klenk H.-P."/>
        </authorList>
    </citation>
    <scope>NUCLEOTIDE SEQUENCE [LARGE SCALE GENOMIC DNA]</scope>
    <source>
        <strain evidence="10 11">DSM 105498</strain>
    </source>
</reference>
<dbReference type="GO" id="GO:0005524">
    <property type="term" value="F:ATP binding"/>
    <property type="evidence" value="ECO:0007669"/>
    <property type="project" value="UniProtKB-KW"/>
</dbReference>
<dbReference type="PROSITE" id="PS50893">
    <property type="entry name" value="ABC_TRANSPORTER_2"/>
    <property type="match status" value="2"/>
</dbReference>
<keyword evidence="7" id="KW-1278">Translocase</keyword>
<dbReference type="InterPro" id="IPR017871">
    <property type="entry name" value="ABC_transporter-like_CS"/>
</dbReference>
<dbReference type="InterPro" id="IPR050107">
    <property type="entry name" value="ABC_carbohydrate_import_ATPase"/>
</dbReference>
<organism evidence="10 11">
    <name type="scientific">Nocardioides soli</name>
    <dbReference type="NCBI Taxonomy" id="1036020"/>
    <lineage>
        <taxon>Bacteria</taxon>
        <taxon>Bacillati</taxon>
        <taxon>Actinomycetota</taxon>
        <taxon>Actinomycetes</taxon>
        <taxon>Propionibacteriales</taxon>
        <taxon>Nocardioidaceae</taxon>
        <taxon>Nocardioides</taxon>
    </lineage>
</organism>
<dbReference type="PANTHER" id="PTHR43790:SF3">
    <property type="entry name" value="D-ALLOSE IMPORT ATP-BINDING PROTEIN ALSA-RELATED"/>
    <property type="match status" value="1"/>
</dbReference>
<dbReference type="EMBL" id="JACHWR010000002">
    <property type="protein sequence ID" value="MBB3043153.1"/>
    <property type="molecule type" value="Genomic_DNA"/>
</dbReference>
<evidence type="ECO:0000256" key="5">
    <source>
        <dbReference type="ARBA" id="ARBA00022741"/>
    </source>
</evidence>
<dbReference type="RefSeq" id="WP_183593039.1">
    <property type="nucleotide sequence ID" value="NZ_JACHWR010000002.1"/>
</dbReference>
<sequence>MSGDVIVELDGIGKTYGANRVLDDVSVEIRRGRVHALVGENGAGKSTLGRIIGGEVPHSTGTLKVDGRSVHQGSPREALARGLVVIQQEPTLVPTLTVEQNVFLGQEQPSVGVVSRRRLRERFERLAARLPFALDPQALVSTLSIADQQKIEIMRAVARDARVIVMDEPTSSLGVRETEVLHDVVRGLCREGVAVVYVSHFLEEVLEIADDVTVLRNGRRVACPDRDRLTVPALVEAMLGRPVGAVFPDRSAVDRSADPVLVVDGLSTEAVDDISFRVWPGEVVGLGGLVGSGRSEVLRAIFGVDRRHQGTVTVGGEPVRSGSVQAAIARGIGLIPEDRADEGLLLGLSQKVNLTLTHLRRLCFAGVPRASLETPMVTSLLTRLEVRPLDPRGRVGNLSGGNQQKILFGRWMTETPRVLLLDEPTRGVDIGAKVAIYRLIAELSASGVACVIVSSDSEELVGLAHRVHVMRRGHIVDTVEQEHLSVHSIMSIALGVVEGAA</sequence>
<feature type="domain" description="ABC transporter" evidence="9">
    <location>
        <begin position="254"/>
        <end position="497"/>
    </location>
</feature>
<dbReference type="CDD" id="cd03215">
    <property type="entry name" value="ABC_Carb_Monos_II"/>
    <property type="match status" value="1"/>
</dbReference>
<dbReference type="PROSITE" id="PS00211">
    <property type="entry name" value="ABC_TRANSPORTER_1"/>
    <property type="match status" value="1"/>
</dbReference>
<evidence type="ECO:0000256" key="6">
    <source>
        <dbReference type="ARBA" id="ARBA00022840"/>
    </source>
</evidence>
<evidence type="ECO:0000256" key="3">
    <source>
        <dbReference type="ARBA" id="ARBA00022597"/>
    </source>
</evidence>
<evidence type="ECO:0000256" key="4">
    <source>
        <dbReference type="ARBA" id="ARBA00022737"/>
    </source>
</evidence>
<dbReference type="GO" id="GO:0016887">
    <property type="term" value="F:ATP hydrolysis activity"/>
    <property type="evidence" value="ECO:0007669"/>
    <property type="project" value="InterPro"/>
</dbReference>
<dbReference type="Gene3D" id="3.40.50.300">
    <property type="entry name" value="P-loop containing nucleotide triphosphate hydrolases"/>
    <property type="match status" value="2"/>
</dbReference>
<dbReference type="CDD" id="cd03216">
    <property type="entry name" value="ABC_Carb_Monos_I"/>
    <property type="match status" value="1"/>
</dbReference>
<dbReference type="PANTHER" id="PTHR43790">
    <property type="entry name" value="CARBOHYDRATE TRANSPORT ATP-BINDING PROTEIN MG119-RELATED"/>
    <property type="match status" value="1"/>
</dbReference>
<keyword evidence="1" id="KW-0813">Transport</keyword>
<keyword evidence="5" id="KW-0547">Nucleotide-binding</keyword>
<gene>
    <name evidence="10" type="ORF">FHU40_002971</name>
</gene>
<protein>
    <submittedName>
        <fullName evidence="10">ABC-type sugar transport system ATPase subunit</fullName>
    </submittedName>
</protein>
<keyword evidence="8" id="KW-0472">Membrane</keyword>
<evidence type="ECO:0000259" key="9">
    <source>
        <dbReference type="PROSITE" id="PS50893"/>
    </source>
</evidence>